<keyword evidence="1" id="KW-0732">Signal</keyword>
<name>A0A1H6X925_9MICO</name>
<proteinExistence type="predicted"/>
<feature type="chain" id="PRO_5038623155" description="Secreted protein" evidence="1">
    <location>
        <begin position="22"/>
        <end position="262"/>
    </location>
</feature>
<dbReference type="AlphaFoldDB" id="A0A1H6X925"/>
<dbReference type="STRING" id="1043493.SAMN05421637_1347"/>
<sequence length="262" mass="26892">MITTTTWIAAGGTAAALVAGAALVSQVSADARAPGAAVCEPAAVCVPHAVGSDGYSVLVPPDDSGSPIAGYRPLDVAYPPLDVAYELPEGWSATRLPEGDLVLRLPDWVVPGAVAVPSVEVFANPLTPRSPCGDTAAPKVGSDLEAIHHALATRSALDVAVDEPAEVGGLPGYRMDLALAPDWELTCPGAVGEPAAAYLIDDHGTHLHRTITATSPVRLYLLDGPDGVIAVEAAVPVERVGYDWYVTFVDSAIEGLDFVGEG</sequence>
<evidence type="ECO:0000313" key="2">
    <source>
        <dbReference type="EMBL" id="SEJ25663.1"/>
    </source>
</evidence>
<reference evidence="3" key="1">
    <citation type="submission" date="2016-10" db="EMBL/GenBank/DDBJ databases">
        <authorList>
            <person name="Varghese N."/>
        </authorList>
    </citation>
    <scope>NUCLEOTIDE SEQUENCE [LARGE SCALE GENOMIC DNA]</scope>
    <source>
        <strain evidence="3">DSM 24868</strain>
    </source>
</reference>
<dbReference type="Proteomes" id="UP000183315">
    <property type="component" value="Unassembled WGS sequence"/>
</dbReference>
<gene>
    <name evidence="2" type="ORF">SAMN05421637_1347</name>
</gene>
<feature type="signal peptide" evidence="1">
    <location>
        <begin position="1"/>
        <end position="21"/>
    </location>
</feature>
<dbReference type="OrthoDB" id="3196725at2"/>
<evidence type="ECO:0008006" key="4">
    <source>
        <dbReference type="Google" id="ProtNLM"/>
    </source>
</evidence>
<dbReference type="EMBL" id="FNZI01000002">
    <property type="protein sequence ID" value="SEJ25663.1"/>
    <property type="molecule type" value="Genomic_DNA"/>
</dbReference>
<evidence type="ECO:0000313" key="3">
    <source>
        <dbReference type="Proteomes" id="UP000183315"/>
    </source>
</evidence>
<protein>
    <recommendedName>
        <fullName evidence="4">Secreted protein</fullName>
    </recommendedName>
</protein>
<accession>A0A1H6X925</accession>
<organism evidence="2 3">
    <name type="scientific">Demequina mangrovi</name>
    <dbReference type="NCBI Taxonomy" id="1043493"/>
    <lineage>
        <taxon>Bacteria</taxon>
        <taxon>Bacillati</taxon>
        <taxon>Actinomycetota</taxon>
        <taxon>Actinomycetes</taxon>
        <taxon>Micrococcales</taxon>
        <taxon>Demequinaceae</taxon>
        <taxon>Demequina</taxon>
    </lineage>
</organism>
<evidence type="ECO:0000256" key="1">
    <source>
        <dbReference type="SAM" id="SignalP"/>
    </source>
</evidence>
<dbReference type="RefSeq" id="WP_042214146.1">
    <property type="nucleotide sequence ID" value="NZ_BBLU01000005.1"/>
</dbReference>
<keyword evidence="3" id="KW-1185">Reference proteome</keyword>